<dbReference type="EMBL" id="CP030041">
    <property type="protein sequence ID" value="AWW29271.1"/>
    <property type="molecule type" value="Genomic_DNA"/>
</dbReference>
<protein>
    <submittedName>
        <fullName evidence="1">Uncharacterized protein</fullName>
    </submittedName>
</protein>
<evidence type="ECO:0000313" key="1">
    <source>
        <dbReference type="EMBL" id="AWW29271.1"/>
    </source>
</evidence>
<proteinExistence type="predicted"/>
<sequence>MTEMVWLMKRWAFGIRFFSLSQLEAALPRGFDGWWQWEHRIQDMCVDMDCLTSEYQFLYNIKIGKQLFFSSVRIYA</sequence>
<gene>
    <name evidence="1" type="ORF">DN752_03450</name>
</gene>
<reference evidence="1 2" key="1">
    <citation type="submission" date="2018-06" db="EMBL/GenBank/DDBJ databases">
        <title>Echinicola strongylocentroti sp. nov., isolated from a sea urchin Strongylocentrotus intermedius.</title>
        <authorList>
            <person name="Bae S.S."/>
        </authorList>
    </citation>
    <scope>NUCLEOTIDE SEQUENCE [LARGE SCALE GENOMIC DNA]</scope>
    <source>
        <strain evidence="1 2">MEBiC08714</strain>
    </source>
</reference>
<keyword evidence="2" id="KW-1185">Reference proteome</keyword>
<evidence type="ECO:0000313" key="2">
    <source>
        <dbReference type="Proteomes" id="UP000248688"/>
    </source>
</evidence>
<name>A0A2Z4IDX5_9BACT</name>
<dbReference type="KEGG" id="est:DN752_03450"/>
<organism evidence="1 2">
    <name type="scientific">Echinicola strongylocentroti</name>
    <dbReference type="NCBI Taxonomy" id="1795355"/>
    <lineage>
        <taxon>Bacteria</taxon>
        <taxon>Pseudomonadati</taxon>
        <taxon>Bacteroidota</taxon>
        <taxon>Cytophagia</taxon>
        <taxon>Cytophagales</taxon>
        <taxon>Cyclobacteriaceae</taxon>
        <taxon>Echinicola</taxon>
    </lineage>
</organism>
<accession>A0A2Z4IDX5</accession>
<dbReference type="AlphaFoldDB" id="A0A2Z4IDX5"/>
<dbReference type="Proteomes" id="UP000248688">
    <property type="component" value="Chromosome"/>
</dbReference>